<accession>A0A0Q3LZ68</accession>
<name>A0A0Q3LZ68_9HYPH</name>
<proteinExistence type="predicted"/>
<evidence type="ECO:0000256" key="1">
    <source>
        <dbReference type="SAM" id="Phobius"/>
    </source>
</evidence>
<keyword evidence="4" id="KW-1185">Reference proteome</keyword>
<dbReference type="Proteomes" id="UP000051562">
    <property type="component" value="Unassembled WGS sequence"/>
</dbReference>
<evidence type="ECO:0000313" key="5">
    <source>
        <dbReference type="Proteomes" id="UP000190130"/>
    </source>
</evidence>
<dbReference type="EMBL" id="FUYX01000003">
    <property type="protein sequence ID" value="SKB62701.1"/>
    <property type="molecule type" value="Genomic_DNA"/>
</dbReference>
<dbReference type="RefSeq" id="WP_055729959.1">
    <property type="nucleotide sequence ID" value="NZ_FUYX01000003.1"/>
</dbReference>
<sequence length="86" mass="9266">MIIAGILLLTGILIGLSYRYPVLLLASLGVTLAAFPLWFARGELGLLSIAVWFGYLSALQGGFLLGGYLDTAQQQDGWLPEPDRQA</sequence>
<dbReference type="OrthoDB" id="8163771at2"/>
<keyword evidence="1" id="KW-0812">Transmembrane</keyword>
<reference evidence="2 4" key="1">
    <citation type="submission" date="2015-10" db="EMBL/GenBank/DDBJ databases">
        <title>Draft genome of Bosea thiooxidans.</title>
        <authorList>
            <person name="Wang X."/>
        </authorList>
    </citation>
    <scope>NUCLEOTIDE SEQUENCE [LARGE SCALE GENOMIC DNA]</scope>
    <source>
        <strain evidence="2 4">CGMCC 9174</strain>
    </source>
</reference>
<keyword evidence="1" id="KW-0472">Membrane</keyword>
<protein>
    <submittedName>
        <fullName evidence="2">Uncharacterized protein</fullName>
    </submittedName>
</protein>
<dbReference type="AlphaFoldDB" id="A0A0Q3LZ68"/>
<evidence type="ECO:0000313" key="2">
    <source>
        <dbReference type="EMBL" id="KQK28729.1"/>
    </source>
</evidence>
<organism evidence="2 4">
    <name type="scientific">Bosea thiooxidans</name>
    <dbReference type="NCBI Taxonomy" id="53254"/>
    <lineage>
        <taxon>Bacteria</taxon>
        <taxon>Pseudomonadati</taxon>
        <taxon>Pseudomonadota</taxon>
        <taxon>Alphaproteobacteria</taxon>
        <taxon>Hyphomicrobiales</taxon>
        <taxon>Boseaceae</taxon>
        <taxon>Bosea</taxon>
    </lineage>
</organism>
<feature type="transmembrane region" description="Helical" evidence="1">
    <location>
        <begin position="46"/>
        <end position="69"/>
    </location>
</feature>
<keyword evidence="1" id="KW-1133">Transmembrane helix</keyword>
<dbReference type="Proteomes" id="UP000190130">
    <property type="component" value="Unassembled WGS sequence"/>
</dbReference>
<reference evidence="3 5" key="2">
    <citation type="submission" date="2017-02" db="EMBL/GenBank/DDBJ databases">
        <authorList>
            <person name="Peterson S.W."/>
        </authorList>
    </citation>
    <scope>NUCLEOTIDE SEQUENCE [LARGE SCALE GENOMIC DNA]</scope>
    <source>
        <strain evidence="3 5">DSM 9653</strain>
    </source>
</reference>
<gene>
    <name evidence="2" type="ORF">ARD30_20785</name>
    <name evidence="3" type="ORF">SAMN05660750_01633</name>
</gene>
<evidence type="ECO:0000313" key="3">
    <source>
        <dbReference type="EMBL" id="SKB62701.1"/>
    </source>
</evidence>
<dbReference type="STRING" id="53254.SAMN05660750_01633"/>
<dbReference type="EMBL" id="LMAR01000061">
    <property type="protein sequence ID" value="KQK28729.1"/>
    <property type="molecule type" value="Genomic_DNA"/>
</dbReference>
<evidence type="ECO:0000313" key="4">
    <source>
        <dbReference type="Proteomes" id="UP000051562"/>
    </source>
</evidence>